<protein>
    <submittedName>
        <fullName evidence="3">IS3 family transposase</fullName>
    </submittedName>
</protein>
<dbReference type="GO" id="GO:0015074">
    <property type="term" value="P:DNA integration"/>
    <property type="evidence" value="ECO:0007669"/>
    <property type="project" value="InterPro"/>
</dbReference>
<dbReference type="InterPro" id="IPR036397">
    <property type="entry name" value="RNaseH_sf"/>
</dbReference>
<dbReference type="Gene3D" id="3.30.420.10">
    <property type="entry name" value="Ribonuclease H-like superfamily/Ribonuclease H"/>
    <property type="match status" value="1"/>
</dbReference>
<dbReference type="Pfam" id="PF13276">
    <property type="entry name" value="HTH_21"/>
    <property type="match status" value="1"/>
</dbReference>
<dbReference type="InterPro" id="IPR001584">
    <property type="entry name" value="Integrase_cat-core"/>
</dbReference>
<feature type="domain" description="Integrase catalytic" evidence="2">
    <location>
        <begin position="276"/>
        <end position="424"/>
    </location>
</feature>
<dbReference type="GO" id="GO:0006313">
    <property type="term" value="P:DNA transposition"/>
    <property type="evidence" value="ECO:0007669"/>
    <property type="project" value="InterPro"/>
</dbReference>
<dbReference type="InterPro" id="IPR048020">
    <property type="entry name" value="Transpos_IS3"/>
</dbReference>
<evidence type="ECO:0000259" key="2">
    <source>
        <dbReference type="PROSITE" id="PS50994"/>
    </source>
</evidence>
<accession>A0A2D3PV02</accession>
<dbReference type="Pfam" id="PF13333">
    <property type="entry name" value="rve_2"/>
    <property type="match status" value="1"/>
</dbReference>
<evidence type="ECO:0000256" key="1">
    <source>
        <dbReference type="SAM" id="MobiDB-lite"/>
    </source>
</evidence>
<feature type="compositionally biased region" description="Basic residues" evidence="1">
    <location>
        <begin position="100"/>
        <end position="111"/>
    </location>
</feature>
<dbReference type="Pfam" id="PF00665">
    <property type="entry name" value="rve"/>
    <property type="match status" value="1"/>
</dbReference>
<gene>
    <name evidence="3" type="ORF">CTM98_11565</name>
</gene>
<dbReference type="InterPro" id="IPR050900">
    <property type="entry name" value="Transposase_IS3/IS150/IS904"/>
</dbReference>
<dbReference type="PANTHER" id="PTHR46889">
    <property type="entry name" value="TRANSPOSASE INSF FOR INSERTION SEQUENCE IS3B-RELATED"/>
    <property type="match status" value="1"/>
</dbReference>
<dbReference type="Proteomes" id="UP000230781">
    <property type="component" value="Chromosome"/>
</dbReference>
<dbReference type="InterPro" id="IPR025948">
    <property type="entry name" value="HTH-like_dom"/>
</dbReference>
<dbReference type="InterPro" id="IPR012337">
    <property type="entry name" value="RNaseH-like_sf"/>
</dbReference>
<evidence type="ECO:0000313" key="4">
    <source>
        <dbReference type="Proteomes" id="UP000230781"/>
    </source>
</evidence>
<dbReference type="InterPro" id="IPR009057">
    <property type="entry name" value="Homeodomain-like_sf"/>
</dbReference>
<name>A0A2D3PV02_9FUSO</name>
<dbReference type="GO" id="GO:0004803">
    <property type="term" value="F:transposase activity"/>
    <property type="evidence" value="ECO:0007669"/>
    <property type="project" value="InterPro"/>
</dbReference>
<organism evidence="3 4">
    <name type="scientific">Fusobacterium pseudoperiodonticum</name>
    <dbReference type="NCBI Taxonomy" id="2663009"/>
    <lineage>
        <taxon>Bacteria</taxon>
        <taxon>Fusobacteriati</taxon>
        <taxon>Fusobacteriota</taxon>
        <taxon>Fusobacteriia</taxon>
        <taxon>Fusobacteriales</taxon>
        <taxon>Fusobacteriaceae</taxon>
        <taxon>Fusobacterium</taxon>
    </lineage>
</organism>
<dbReference type="NCBIfam" id="NF033516">
    <property type="entry name" value="transpos_IS3"/>
    <property type="match status" value="1"/>
</dbReference>
<dbReference type="PROSITE" id="PS50994">
    <property type="entry name" value="INTEGRASE"/>
    <property type="match status" value="1"/>
</dbReference>
<dbReference type="AlphaFoldDB" id="A0A2D3PV02"/>
<sequence length="424" mass="50558">MYERRKKGETIPSLAKNFDVQESNIKYLVDLIEKHGYDILRKDKNRTYSKDFKLQIINRILINHESVNSVAINIGLVSPGILHNWLSKFKENGYNVVEKKKGRKPKSMTKPKKNDKTLSEKEKIKQLEDEILYLKAENEYFKKIESSSSGKGAKREEKVRIIAELRAKYPFKMLLKIAGISRSVYYYYIDKKDIDEKNKDIIEKIKEIYYVNKGRYGYRRVTLELKNQGLNINHKKVQRLMKKLNLQSIIRKKRKYSSYKGQIGKIADNHIKRNFEATAPNQKWFTDVTEFNLRGEKLYLSPILDAYGRYIVSYDISRSPNLEQINHMLNLAFKENENYENLIFHSDQGWQYQHYSYQKKLKEKKITQSMSRKGNSLDNGLMECFFGLLKSEMFYEQEEKYKTLEELKEAIKDYIYYYNNKRIK</sequence>
<dbReference type="PANTHER" id="PTHR46889:SF4">
    <property type="entry name" value="TRANSPOSASE INSO FOR INSERTION SEQUENCE ELEMENT IS911B-RELATED"/>
    <property type="match status" value="1"/>
</dbReference>
<feature type="region of interest" description="Disordered" evidence="1">
    <location>
        <begin position="100"/>
        <end position="119"/>
    </location>
</feature>
<evidence type="ECO:0000313" key="3">
    <source>
        <dbReference type="EMBL" id="ATV71469.1"/>
    </source>
</evidence>
<reference evidence="3 4" key="1">
    <citation type="submission" date="2017-11" db="EMBL/GenBank/DDBJ databases">
        <title>Genome sequencing of Fusobacterium periodonticum KCOM 2555.</title>
        <authorList>
            <person name="Kook J.-K."/>
            <person name="Park S.-N."/>
            <person name="Lim Y.K."/>
        </authorList>
    </citation>
    <scope>NUCLEOTIDE SEQUENCE [LARGE SCALE GENOMIC DNA]</scope>
    <source>
        <strain evidence="3 4">KCOM 2555</strain>
    </source>
</reference>
<dbReference type="Pfam" id="PF01527">
    <property type="entry name" value="HTH_Tnp_1"/>
    <property type="match status" value="1"/>
</dbReference>
<dbReference type="SUPFAM" id="SSF46689">
    <property type="entry name" value="Homeodomain-like"/>
    <property type="match status" value="1"/>
</dbReference>
<proteinExistence type="predicted"/>
<dbReference type="GO" id="GO:0003677">
    <property type="term" value="F:DNA binding"/>
    <property type="evidence" value="ECO:0007669"/>
    <property type="project" value="InterPro"/>
</dbReference>
<dbReference type="SUPFAM" id="SSF53098">
    <property type="entry name" value="Ribonuclease H-like"/>
    <property type="match status" value="1"/>
</dbReference>
<dbReference type="InterPro" id="IPR002514">
    <property type="entry name" value="Transposase_8"/>
</dbReference>
<dbReference type="EMBL" id="CP024704">
    <property type="protein sequence ID" value="ATV71469.1"/>
    <property type="molecule type" value="Genomic_DNA"/>
</dbReference>